<evidence type="ECO:0000313" key="2">
    <source>
        <dbReference type="EMBL" id="AHL19102.1"/>
    </source>
</evidence>
<protein>
    <submittedName>
        <fullName evidence="2">DUF2829 domain-containing protein</fullName>
    </submittedName>
</protein>
<evidence type="ECO:0000259" key="1">
    <source>
        <dbReference type="Pfam" id="PF11195"/>
    </source>
</evidence>
<dbReference type="EMBL" id="KJ094029">
    <property type="protein sequence ID" value="AHL19102.1"/>
    <property type="molecule type" value="Genomic_DNA"/>
</dbReference>
<dbReference type="Pfam" id="PF11195">
    <property type="entry name" value="Tad2-like"/>
    <property type="match status" value="1"/>
</dbReference>
<proteinExistence type="predicted"/>
<name>A0A059T6T9_9CAUD</name>
<organism evidence="2 3">
    <name type="scientific">Listeria phage LP-064</name>
    <dbReference type="NCBI Taxonomy" id="1458853"/>
    <lineage>
        <taxon>Viruses</taxon>
        <taxon>Duplodnaviria</taxon>
        <taxon>Heunggongvirae</taxon>
        <taxon>Uroviricota</taxon>
        <taxon>Caudoviricetes</taxon>
        <taxon>Herelleviridae</taxon>
        <taxon>Jasinskavirinae</taxon>
        <taxon>Pecentumvirus</taxon>
        <taxon>Pecentumvirus LP064</taxon>
    </lineage>
</organism>
<dbReference type="InterPro" id="IPR021361">
    <property type="entry name" value="Tad2-like_dom"/>
</dbReference>
<sequence>MTFEEILPLIKKGKKASRTGWNGKDMFVVAQKGYPEGIPANKQTADAYELEEGALFKVEPYLQMRTATGSHVMWCISNLDVFANDWEVYNK</sequence>
<dbReference type="Proteomes" id="UP000026994">
    <property type="component" value="Segment"/>
</dbReference>
<reference evidence="2 3" key="1">
    <citation type="journal article" date="2014" name="Appl. Environ. Microbiol.">
        <title>Comparative genomic and morphological analysis of Listeria phages isolated from farm environments.</title>
        <authorList>
            <person name="Denes T."/>
            <person name="Vongkamjan K."/>
            <person name="Ackermann H.W."/>
            <person name="Moreno Switt A.I."/>
            <person name="Wiedmann M."/>
            <person name="den Bakker H.C."/>
        </authorList>
    </citation>
    <scope>NUCLEOTIDE SEQUENCE [LARGE SCALE GENOMIC DNA]</scope>
</reference>
<gene>
    <name evidence="2" type="ORF">LP064_082</name>
</gene>
<feature type="domain" description="Thoeris anti-defense 2-like" evidence="1">
    <location>
        <begin position="1"/>
        <end position="89"/>
    </location>
</feature>
<keyword evidence="3" id="KW-1185">Reference proteome</keyword>
<evidence type="ECO:0000313" key="3">
    <source>
        <dbReference type="Proteomes" id="UP000026994"/>
    </source>
</evidence>
<accession>A0A059T6T9</accession>